<organism evidence="1">
    <name type="scientific">Myoviridae sp. ct0f722</name>
    <dbReference type="NCBI Taxonomy" id="2827599"/>
    <lineage>
        <taxon>Viruses</taxon>
        <taxon>Duplodnaviria</taxon>
        <taxon>Heunggongvirae</taxon>
        <taxon>Uroviricota</taxon>
        <taxon>Caudoviricetes</taxon>
    </lineage>
</organism>
<name>A0A8S5LPL6_9CAUD</name>
<dbReference type="GO" id="GO:0016301">
    <property type="term" value="F:kinase activity"/>
    <property type="evidence" value="ECO:0007669"/>
    <property type="project" value="UniProtKB-KW"/>
</dbReference>
<proteinExistence type="predicted"/>
<accession>A0A8S5LPL6</accession>
<reference evidence="1" key="1">
    <citation type="journal article" date="2021" name="Proc. Natl. Acad. Sci. U.S.A.">
        <title>A Catalog of Tens of Thousands of Viruses from Human Metagenomes Reveals Hidden Associations with Chronic Diseases.</title>
        <authorList>
            <person name="Tisza M.J."/>
            <person name="Buck C.B."/>
        </authorList>
    </citation>
    <scope>NUCLEOTIDE SEQUENCE</scope>
    <source>
        <strain evidence="1">Ct0f722</strain>
    </source>
</reference>
<evidence type="ECO:0000313" key="1">
    <source>
        <dbReference type="EMBL" id="DAD71972.1"/>
    </source>
</evidence>
<dbReference type="Gene3D" id="3.40.50.300">
    <property type="entry name" value="P-loop containing nucleotide triphosphate hydrolases"/>
    <property type="match status" value="1"/>
</dbReference>
<sequence length="260" mass="29819">MKQQRKNMRYIGITGKRGVGRDKFGWLLGSVLEDLTHEKQGRIVDNAAWCDKVCYIRHQAEPVSSSHTCITSFASQIEDQAMLLCGSTFGLEWKKNPGRYFVLMDTMEVVEEVPEGYTIVNHNTYSTVTNKPAMAIEEFIIYYGETIKRAYGADIWTKVASSWMKNKLEDVNDPTTTIIFTDVKTNAEAEYILSKNGYLIEVVCPEREQQGSYTDLLSDSFKQKGQMETFILGENFEEDEEDIKTLAKRICKHFELNKKL</sequence>
<protein>
    <submittedName>
        <fullName evidence="1">Deoxynucleoside monophosphate kinase</fullName>
    </submittedName>
</protein>
<keyword evidence="1" id="KW-0418">Kinase</keyword>
<keyword evidence="1" id="KW-0808">Transferase</keyword>
<dbReference type="EMBL" id="BK015890">
    <property type="protein sequence ID" value="DAD71972.1"/>
    <property type="molecule type" value="Genomic_DNA"/>
</dbReference>
<dbReference type="InterPro" id="IPR027417">
    <property type="entry name" value="P-loop_NTPase"/>
</dbReference>